<organism evidence="2 3">
    <name type="scientific">Sporothrix epigloea</name>
    <dbReference type="NCBI Taxonomy" id="1892477"/>
    <lineage>
        <taxon>Eukaryota</taxon>
        <taxon>Fungi</taxon>
        <taxon>Dikarya</taxon>
        <taxon>Ascomycota</taxon>
        <taxon>Pezizomycotina</taxon>
        <taxon>Sordariomycetes</taxon>
        <taxon>Sordariomycetidae</taxon>
        <taxon>Ophiostomatales</taxon>
        <taxon>Ophiostomataceae</taxon>
        <taxon>Sporothrix</taxon>
    </lineage>
</organism>
<sequence>MIHKLECKVLKIVTGLSTIETPTGTVDLPLLMEHLRAVLQVMLQWSHSADLRADFESLESNLSAFKAKSGTMEDLGWQVALACRLLSSLVSEEVKAMAVDILARVYTNALDRTEKSSGQSGICIDATLSMVNHSCLPNAFVAYLGRTAYLRAQHPIAADDEITICYVESMDPLSERKVCLDIYNFECDCRRCRENLDNYQAALISPALSLNTGLYTFFSTSSSSPQKIFSIVPSLNLLRNPPVVRQGPDAVTPQQLEHLYVASSKLSDTDKFDDDDPLQILRDLWKLCTPLIKANRWVDKPVVILVTHLAEYCQRVGNYPHMLVVSCFYAQHVIPYLLPALFETSRNMGLVGIARAIFQVMEIVKSELPKAQGGDGVKLAREARGQGGPSADRRRIVDPRVMEILPSLMDGHLYVAILTMIMNNGPLGHSEKWPLLDTVNLQLDLYFARFGVDRMASAATYLYATPSLPQTKQFFEEHILDTVNRLSALAPSLMERILKAGGN</sequence>
<evidence type="ECO:0000313" key="2">
    <source>
        <dbReference type="EMBL" id="CAK7270133.1"/>
    </source>
</evidence>
<gene>
    <name evidence="2" type="ORF">SEPCBS57363_003949</name>
</gene>
<protein>
    <recommendedName>
        <fullName evidence="1">SET domain-containing protein</fullName>
    </recommendedName>
</protein>
<dbReference type="PANTHER" id="PTHR12197:SF251">
    <property type="entry name" value="EG:BACR7C10.4 PROTEIN"/>
    <property type="match status" value="1"/>
</dbReference>
<proteinExistence type="predicted"/>
<dbReference type="CDD" id="cd20071">
    <property type="entry name" value="SET_SMYD"/>
    <property type="match status" value="1"/>
</dbReference>
<evidence type="ECO:0000313" key="3">
    <source>
        <dbReference type="Proteomes" id="UP001642501"/>
    </source>
</evidence>
<name>A0ABP0DR80_9PEZI</name>
<accession>A0ABP0DR80</accession>
<dbReference type="EMBL" id="CAWUOM010000068">
    <property type="protein sequence ID" value="CAK7270133.1"/>
    <property type="molecule type" value="Genomic_DNA"/>
</dbReference>
<dbReference type="PANTHER" id="PTHR12197">
    <property type="entry name" value="HISTONE-LYSINE N-METHYLTRANSFERASE SMYD"/>
    <property type="match status" value="1"/>
</dbReference>
<dbReference type="InterPro" id="IPR046341">
    <property type="entry name" value="SET_dom_sf"/>
</dbReference>
<dbReference type="Proteomes" id="UP001642501">
    <property type="component" value="Unassembled WGS sequence"/>
</dbReference>
<dbReference type="InterPro" id="IPR050869">
    <property type="entry name" value="H3K4_H4K5_MeTrfase"/>
</dbReference>
<feature type="domain" description="SET" evidence="1">
    <location>
        <begin position="56"/>
        <end position="167"/>
    </location>
</feature>
<evidence type="ECO:0000259" key="1">
    <source>
        <dbReference type="PROSITE" id="PS50280"/>
    </source>
</evidence>
<dbReference type="PROSITE" id="PS50280">
    <property type="entry name" value="SET"/>
    <property type="match status" value="1"/>
</dbReference>
<dbReference type="SUPFAM" id="SSF82199">
    <property type="entry name" value="SET domain"/>
    <property type="match status" value="1"/>
</dbReference>
<dbReference type="Gene3D" id="2.170.270.10">
    <property type="entry name" value="SET domain"/>
    <property type="match status" value="1"/>
</dbReference>
<dbReference type="InterPro" id="IPR001214">
    <property type="entry name" value="SET_dom"/>
</dbReference>
<dbReference type="Pfam" id="PF00856">
    <property type="entry name" value="SET"/>
    <property type="match status" value="1"/>
</dbReference>
<comment type="caution">
    <text evidence="2">The sequence shown here is derived from an EMBL/GenBank/DDBJ whole genome shotgun (WGS) entry which is preliminary data.</text>
</comment>
<keyword evidence="3" id="KW-1185">Reference proteome</keyword>
<reference evidence="2 3" key="1">
    <citation type="submission" date="2024-01" db="EMBL/GenBank/DDBJ databases">
        <authorList>
            <person name="Allen C."/>
            <person name="Tagirdzhanova G."/>
        </authorList>
    </citation>
    <scope>NUCLEOTIDE SEQUENCE [LARGE SCALE GENOMIC DNA]</scope>
    <source>
        <strain evidence="2 3">CBS 573.63</strain>
    </source>
</reference>